<gene>
    <name evidence="2" type="ORF">CKY28_06390</name>
</gene>
<dbReference type="Proteomes" id="UP000218151">
    <property type="component" value="Unassembled WGS sequence"/>
</dbReference>
<feature type="domain" description="SMEK" evidence="1">
    <location>
        <begin position="12"/>
        <end position="145"/>
    </location>
</feature>
<keyword evidence="3" id="KW-1185">Reference proteome</keyword>
<dbReference type="EMBL" id="NSLI01000002">
    <property type="protein sequence ID" value="PAX08967.1"/>
    <property type="molecule type" value="Genomic_DNA"/>
</dbReference>
<reference evidence="3" key="1">
    <citation type="submission" date="2017-09" db="EMBL/GenBank/DDBJ databases">
        <authorList>
            <person name="Feng G."/>
            <person name="Zhu H."/>
        </authorList>
    </citation>
    <scope>NUCLEOTIDE SEQUENCE [LARGE SCALE GENOMIC DNA]</scope>
    <source>
        <strain evidence="3">1PNM-20</strain>
    </source>
</reference>
<evidence type="ECO:0000313" key="3">
    <source>
        <dbReference type="Proteomes" id="UP000218151"/>
    </source>
</evidence>
<dbReference type="RefSeq" id="WP_095997464.1">
    <property type="nucleotide sequence ID" value="NZ_NSLI01000002.1"/>
</dbReference>
<proteinExistence type="predicted"/>
<dbReference type="NCBIfam" id="NF033859">
    <property type="entry name" value="SMEK_N"/>
    <property type="match status" value="1"/>
</dbReference>
<evidence type="ECO:0000313" key="2">
    <source>
        <dbReference type="EMBL" id="PAX08967.1"/>
    </source>
</evidence>
<organism evidence="2 3">
    <name type="scientific">Sphingomonas lenta</name>
    <dbReference type="NCBI Taxonomy" id="1141887"/>
    <lineage>
        <taxon>Bacteria</taxon>
        <taxon>Pseudomonadati</taxon>
        <taxon>Pseudomonadota</taxon>
        <taxon>Alphaproteobacteria</taxon>
        <taxon>Sphingomonadales</taxon>
        <taxon>Sphingomonadaceae</taxon>
        <taxon>Sphingomonas</taxon>
    </lineage>
</organism>
<dbReference type="Pfam" id="PF21941">
    <property type="entry name" value="SMEK_N"/>
    <property type="match status" value="1"/>
</dbReference>
<evidence type="ECO:0000259" key="1">
    <source>
        <dbReference type="Pfam" id="PF21941"/>
    </source>
</evidence>
<name>A0A2A2SI66_9SPHN</name>
<dbReference type="OrthoDB" id="789223at2"/>
<comment type="caution">
    <text evidence="2">The sequence shown here is derived from an EMBL/GenBank/DDBJ whole genome shotgun (WGS) entry which is preliminary data.</text>
</comment>
<accession>A0A2A2SI66</accession>
<protein>
    <recommendedName>
        <fullName evidence="1">SMEK domain-containing protein</fullName>
    </recommendedName>
</protein>
<sequence>MMLTRGHLIGQLVDDFASVAAQARQRGKLHLFDIHTYVEDFICEVLNSIYGLALVNLNKDSLNHPGLDLGDKAKRIAYQITADKSSNKMRETLKKVSVADKAAYDTIRVFVIGEKQSSYTLDDEPFTGFGFTKANIVDFDDLCAALMPLGLPALMSLARYVRDEMRRVIVELEIPDENGLTQSSIDAYVEALPKPTLSDAAKMDAYYAQVGVDFDRQDAADSIKALSEMLTPLPRQTREVFRLMVQRRRSENASTDRFFIHDATLRRIYPREDLPEDLQLLDDAGLVDYTDWGDGRAPFWRLMIPGWGTNFHMIFVEYAEAKGINLNKPLVALDFSDF</sequence>
<dbReference type="InterPro" id="IPR047740">
    <property type="entry name" value="SMEK_dom"/>
</dbReference>
<dbReference type="AlphaFoldDB" id="A0A2A2SI66"/>